<proteinExistence type="predicted"/>
<comment type="caution">
    <text evidence="1">The sequence shown here is derived from an EMBL/GenBank/DDBJ whole genome shotgun (WGS) entry which is preliminary data.</text>
</comment>
<dbReference type="AlphaFoldDB" id="A0A150PJN6"/>
<reference evidence="1 2" key="1">
    <citation type="submission" date="2014-02" db="EMBL/GenBank/DDBJ databases">
        <title>The small core and large imbalanced accessory genome model reveals a collaborative survival strategy of Sorangium cellulosum strains in nature.</title>
        <authorList>
            <person name="Han K."/>
            <person name="Peng R."/>
            <person name="Blom J."/>
            <person name="Li Y.-Z."/>
        </authorList>
    </citation>
    <scope>NUCLEOTIDE SEQUENCE [LARGE SCALE GENOMIC DNA]</scope>
    <source>
        <strain evidence="1 2">So0157-18</strain>
    </source>
</reference>
<evidence type="ECO:0000313" key="1">
    <source>
        <dbReference type="EMBL" id="KYF55891.1"/>
    </source>
</evidence>
<organism evidence="1 2">
    <name type="scientific">Sorangium cellulosum</name>
    <name type="common">Polyangium cellulosum</name>
    <dbReference type="NCBI Taxonomy" id="56"/>
    <lineage>
        <taxon>Bacteria</taxon>
        <taxon>Pseudomonadati</taxon>
        <taxon>Myxococcota</taxon>
        <taxon>Polyangia</taxon>
        <taxon>Polyangiales</taxon>
        <taxon>Polyangiaceae</taxon>
        <taxon>Sorangium</taxon>
    </lineage>
</organism>
<dbReference type="Pfam" id="PF14281">
    <property type="entry name" value="PDDEXK_4"/>
    <property type="match status" value="1"/>
</dbReference>
<dbReference type="EMBL" id="JELX01002296">
    <property type="protein sequence ID" value="KYF55891.1"/>
    <property type="molecule type" value="Genomic_DNA"/>
</dbReference>
<accession>A0A150PJN6</accession>
<gene>
    <name evidence="1" type="ORF">BE04_43135</name>
</gene>
<dbReference type="InterPro" id="IPR029470">
    <property type="entry name" value="PDDEXK_4"/>
</dbReference>
<evidence type="ECO:0000313" key="2">
    <source>
        <dbReference type="Proteomes" id="UP000075604"/>
    </source>
</evidence>
<name>A0A150PJN6_SORCE</name>
<dbReference type="Proteomes" id="UP000075604">
    <property type="component" value="Unassembled WGS sequence"/>
</dbReference>
<protein>
    <recommendedName>
        <fullName evidence="3">PD-(D/E)XK nuclease family protein</fullName>
    </recommendedName>
</protein>
<sequence>MVFVDYLRELARRAISVEAPAPVVNEDLDLFRRLVMERPEDLRRRLLGANVQRLRALDREQRAALRTLEVSPDLLSPLGELRYEPAHSRLLGYFLDRRRVPGLAEPLLEAVLAMIEAPTEAVDDDSLSAAVASTEVVVPGGRVDLQIESPALLAFVEVKVHATEGPSQLHRYRTALDARAGARAKVLAFLTLPGAEGPPTGLSCIHVTFADLLSRWLPLARSHDDTSAFLARYLSSVARLLGYAGQGPFEHWTFADQRSALDFVSQVGAGGFRGGHL</sequence>
<evidence type="ECO:0008006" key="3">
    <source>
        <dbReference type="Google" id="ProtNLM"/>
    </source>
</evidence>